<feature type="binding site" evidence="6">
    <location>
        <position position="239"/>
    </location>
    <ligand>
        <name>a divalent metal cation</name>
        <dbReference type="ChEBI" id="CHEBI:60240"/>
        <label>1</label>
    </ligand>
</feature>
<gene>
    <name evidence="6" type="primary">map</name>
    <name evidence="9" type="ORF">A9A59_2611</name>
</gene>
<proteinExistence type="inferred from homology"/>
<keyword evidence="4 6" id="KW-0479">Metal-binding</keyword>
<evidence type="ECO:0000256" key="3">
    <source>
        <dbReference type="ARBA" id="ARBA00022670"/>
    </source>
</evidence>
<dbReference type="Proteomes" id="UP000223071">
    <property type="component" value="Unassembled WGS sequence"/>
</dbReference>
<feature type="binding site" evidence="6">
    <location>
        <position position="239"/>
    </location>
    <ligand>
        <name>a divalent metal cation</name>
        <dbReference type="ChEBI" id="CHEBI:60240"/>
        <label>2</label>
        <note>catalytic</note>
    </ligand>
</feature>
<comment type="function">
    <text evidence="1 6">Removes the N-terminal methionine from nascent proteins. The N-terminal methionine is often cleaved when the second residue in the primary sequence is small and uncharged (Met-Ala-, Cys, Gly, Pro, Ser, Thr, or Val). Requires deformylation of the N(alpha)-formylated initiator methionine before it can be hydrolyzed.</text>
</comment>
<dbReference type="EMBL" id="PDJQ01000001">
    <property type="protein sequence ID" value="PFG75343.1"/>
    <property type="molecule type" value="Genomic_DNA"/>
</dbReference>
<dbReference type="InterPro" id="IPR000994">
    <property type="entry name" value="Pept_M24"/>
</dbReference>
<dbReference type="GO" id="GO:0004239">
    <property type="term" value="F:initiator methionyl aminopeptidase activity"/>
    <property type="evidence" value="ECO:0007669"/>
    <property type="project" value="UniProtKB-UniRule"/>
</dbReference>
<evidence type="ECO:0000256" key="5">
    <source>
        <dbReference type="ARBA" id="ARBA00022801"/>
    </source>
</evidence>
<comment type="caution">
    <text evidence="9">The sequence shown here is derived from an EMBL/GenBank/DDBJ whole genome shotgun (WGS) entry which is preliminary data.</text>
</comment>
<dbReference type="Gene3D" id="3.90.230.10">
    <property type="entry name" value="Creatinase/methionine aminopeptidase superfamily"/>
    <property type="match status" value="1"/>
</dbReference>
<feature type="binding site" evidence="6">
    <location>
        <position position="101"/>
    </location>
    <ligand>
        <name>a divalent metal cation</name>
        <dbReference type="ChEBI" id="CHEBI:60240"/>
        <label>1</label>
    </ligand>
</feature>
<feature type="binding site" evidence="6">
    <location>
        <position position="182"/>
    </location>
    <ligand>
        <name>substrate</name>
    </ligand>
</feature>
<dbReference type="InterPro" id="IPR036005">
    <property type="entry name" value="Creatinase/aminopeptidase-like"/>
</dbReference>
<evidence type="ECO:0000256" key="7">
    <source>
        <dbReference type="RuleBase" id="RU003653"/>
    </source>
</evidence>
<dbReference type="AlphaFoldDB" id="A0A2A9HIW7"/>
<sequence length="256" mass="28151">MAIKLKSEDEIRLMREAGRLVGRTLAQIREMVRPGLNILEIEEFVAQEFKKAGAKETFRNYRPSPRYPPYPSNICISINEQLVHGIPVDRELKEGDIVTFDLGATLNGYVGDSAITVGVGKVSPLAEKLMRVTEEALWAGIRAARAGNYLNDIRGAIEDAIRPHGFGIVKGYGGHGVGRDMHEEPHVENYRQRFRGPELKPGLVLALEPMVTAGSPEVVEGPDGWTVSTKDGSLCCHFEHTIAIRAEGEAEVLTLP</sequence>
<comment type="catalytic activity">
    <reaction evidence="6 7">
        <text>Release of N-terminal amino acids, preferentially methionine, from peptides and arylamides.</text>
        <dbReference type="EC" id="3.4.11.18"/>
    </reaction>
</comment>
<feature type="binding site" evidence="6">
    <location>
        <position position="112"/>
    </location>
    <ligand>
        <name>a divalent metal cation</name>
        <dbReference type="ChEBI" id="CHEBI:60240"/>
        <label>2</label>
        <note>catalytic</note>
    </ligand>
</feature>
<dbReference type="InterPro" id="IPR001714">
    <property type="entry name" value="Pept_M24_MAP"/>
</dbReference>
<dbReference type="PANTHER" id="PTHR43330">
    <property type="entry name" value="METHIONINE AMINOPEPTIDASE"/>
    <property type="match status" value="1"/>
</dbReference>
<evidence type="ECO:0000256" key="1">
    <source>
        <dbReference type="ARBA" id="ARBA00002521"/>
    </source>
</evidence>
<feature type="binding site" evidence="6">
    <location>
        <position position="208"/>
    </location>
    <ligand>
        <name>a divalent metal cation</name>
        <dbReference type="ChEBI" id="CHEBI:60240"/>
        <label>2</label>
        <note>catalytic</note>
    </ligand>
</feature>
<dbReference type="GO" id="GO:0005829">
    <property type="term" value="C:cytosol"/>
    <property type="evidence" value="ECO:0007669"/>
    <property type="project" value="TreeGrafter"/>
</dbReference>
<keyword evidence="3 6" id="KW-0645">Protease</keyword>
<dbReference type="NCBIfam" id="TIGR00500">
    <property type="entry name" value="met_pdase_I"/>
    <property type="match status" value="1"/>
</dbReference>
<evidence type="ECO:0000256" key="4">
    <source>
        <dbReference type="ARBA" id="ARBA00022723"/>
    </source>
</evidence>
<dbReference type="PRINTS" id="PR00599">
    <property type="entry name" value="MAPEPTIDASE"/>
</dbReference>
<dbReference type="RefSeq" id="WP_098504662.1">
    <property type="nucleotide sequence ID" value="NZ_PDJQ01000001.1"/>
</dbReference>
<comment type="similarity">
    <text evidence="6">Belongs to the peptidase M24A family. Methionine aminopeptidase type 1 subfamily.</text>
</comment>
<feature type="domain" description="Peptidase M24" evidence="8">
    <location>
        <begin position="13"/>
        <end position="245"/>
    </location>
</feature>
<dbReference type="InterPro" id="IPR002467">
    <property type="entry name" value="Pept_M24A_MAP1"/>
</dbReference>
<reference evidence="9 10" key="1">
    <citation type="submission" date="2017-09" db="EMBL/GenBank/DDBJ databases">
        <title>Sequencing the genomes of two abundant thermophiles in Great Basin hot springs: Thermocrinis jamiesonii and novel Chloroflexi Thermoflexus hugenholtzii.</title>
        <authorList>
            <person name="Hedlund B."/>
        </authorList>
    </citation>
    <scope>NUCLEOTIDE SEQUENCE [LARGE SCALE GENOMIC DNA]</scope>
    <source>
        <strain evidence="9 10">G233</strain>
    </source>
</reference>
<keyword evidence="10" id="KW-1185">Reference proteome</keyword>
<accession>A0A2A9HIW7</accession>
<organism evidence="9 10">
    <name type="scientific">Tepidiforma thermophila (strain KCTC 52669 / CGMCC 1.13589 / G233)</name>
    <dbReference type="NCBI Taxonomy" id="2761530"/>
    <lineage>
        <taxon>Bacteria</taxon>
        <taxon>Bacillati</taxon>
        <taxon>Chloroflexota</taxon>
        <taxon>Tepidiformia</taxon>
        <taxon>Tepidiformales</taxon>
        <taxon>Tepidiformaceae</taxon>
        <taxon>Tepidiforma</taxon>
    </lineage>
</organism>
<dbReference type="PANTHER" id="PTHR43330:SF27">
    <property type="entry name" value="METHIONINE AMINOPEPTIDASE"/>
    <property type="match status" value="1"/>
</dbReference>
<dbReference type="HAMAP" id="MF_01974">
    <property type="entry name" value="MetAP_1"/>
    <property type="match status" value="1"/>
</dbReference>
<evidence type="ECO:0000313" key="9">
    <source>
        <dbReference type="EMBL" id="PFG75343.1"/>
    </source>
</evidence>
<dbReference type="PROSITE" id="PS00680">
    <property type="entry name" value="MAP_1"/>
    <property type="match status" value="1"/>
</dbReference>
<dbReference type="GO" id="GO:0006508">
    <property type="term" value="P:proteolysis"/>
    <property type="evidence" value="ECO:0007669"/>
    <property type="project" value="UniProtKB-KW"/>
</dbReference>
<comment type="subunit">
    <text evidence="6">Monomer.</text>
</comment>
<evidence type="ECO:0000256" key="6">
    <source>
        <dbReference type="HAMAP-Rule" id="MF_01974"/>
    </source>
</evidence>
<dbReference type="EC" id="3.4.11.18" evidence="6 7"/>
<dbReference type="GO" id="GO:0070006">
    <property type="term" value="F:metalloaminopeptidase activity"/>
    <property type="evidence" value="ECO:0007669"/>
    <property type="project" value="UniProtKB-UniRule"/>
</dbReference>
<dbReference type="CDD" id="cd01086">
    <property type="entry name" value="MetAP1"/>
    <property type="match status" value="1"/>
</dbReference>
<protein>
    <recommendedName>
        <fullName evidence="6 7">Methionine aminopeptidase</fullName>
        <shortName evidence="6">MAP</shortName>
        <shortName evidence="6">MetAP</shortName>
        <ecNumber evidence="6 7">3.4.11.18</ecNumber>
    </recommendedName>
    <alternativeName>
        <fullName evidence="6">Peptidase M</fullName>
    </alternativeName>
</protein>
<evidence type="ECO:0000259" key="8">
    <source>
        <dbReference type="Pfam" id="PF00557"/>
    </source>
</evidence>
<keyword evidence="5 6" id="KW-0378">Hydrolase</keyword>
<feature type="binding site" evidence="6">
    <location>
        <position position="112"/>
    </location>
    <ligand>
        <name>a divalent metal cation</name>
        <dbReference type="ChEBI" id="CHEBI:60240"/>
        <label>1</label>
    </ligand>
</feature>
<feature type="binding site" evidence="6">
    <location>
        <position position="175"/>
    </location>
    <ligand>
        <name>a divalent metal cation</name>
        <dbReference type="ChEBI" id="CHEBI:60240"/>
        <label>2</label>
        <note>catalytic</note>
    </ligand>
</feature>
<dbReference type="SUPFAM" id="SSF55920">
    <property type="entry name" value="Creatinase/aminopeptidase"/>
    <property type="match status" value="1"/>
</dbReference>
<feature type="binding site" evidence="6">
    <location>
        <position position="84"/>
    </location>
    <ligand>
        <name>substrate</name>
    </ligand>
</feature>
<evidence type="ECO:0000256" key="2">
    <source>
        <dbReference type="ARBA" id="ARBA00022438"/>
    </source>
</evidence>
<evidence type="ECO:0000313" key="10">
    <source>
        <dbReference type="Proteomes" id="UP000223071"/>
    </source>
</evidence>
<keyword evidence="2 6" id="KW-0031">Aminopeptidase</keyword>
<dbReference type="Pfam" id="PF00557">
    <property type="entry name" value="Peptidase_M24"/>
    <property type="match status" value="1"/>
</dbReference>
<name>A0A2A9HIW7_TEPT2</name>
<dbReference type="GO" id="GO:0046872">
    <property type="term" value="F:metal ion binding"/>
    <property type="evidence" value="ECO:0007669"/>
    <property type="project" value="UniProtKB-UniRule"/>
</dbReference>
<comment type="cofactor">
    <cofactor evidence="6">
        <name>Co(2+)</name>
        <dbReference type="ChEBI" id="CHEBI:48828"/>
    </cofactor>
    <cofactor evidence="6">
        <name>Zn(2+)</name>
        <dbReference type="ChEBI" id="CHEBI:29105"/>
    </cofactor>
    <cofactor evidence="6">
        <name>Mn(2+)</name>
        <dbReference type="ChEBI" id="CHEBI:29035"/>
    </cofactor>
    <cofactor evidence="6">
        <name>Fe(2+)</name>
        <dbReference type="ChEBI" id="CHEBI:29033"/>
    </cofactor>
    <text evidence="6">Binds 2 divalent metal cations per subunit. Has a high-affinity and a low affinity metal-binding site. The true nature of the physiological cofactor is under debate. The enzyme is active with cobalt, zinc, manganese or divalent iron ions. Most likely, methionine aminopeptidases function as mononuclear Fe(2+)-metalloproteases under physiological conditions, and the catalytically relevant metal-binding site has been assigned to the histidine-containing high-affinity site.</text>
</comment>